<evidence type="ECO:0000313" key="10">
    <source>
        <dbReference type="Proteomes" id="UP000030653"/>
    </source>
</evidence>
<dbReference type="Proteomes" id="UP000030653">
    <property type="component" value="Unassembled WGS sequence"/>
</dbReference>
<dbReference type="AlphaFoldDB" id="M5G104"/>
<keyword evidence="6" id="KW-0325">Glycoprotein</keyword>
<sequence length="301" mass="30988">MRGLLILPLALGAYSLPPPSPTPPPLILITPFQASTPSWTSLGCRVDSPSRALTGASQIGGSISVESCETFCAQGGYVYAGVEYGDECYCGNELDNGAGGQAADSDCNMPCSGNSGETCGGSYRLNLYSRTGTPTSPTGWTNLGCRVDSPSRALTGTSQIGGSNSVESCETFCAQGGYVYAGVEYGDECYCGNELDNGAGGQTAESDCNMPCSGNNGETCGGSYRLNLYSRTGTPTSTTSPTATGWTNLGCRVDSSARALTGPMQDVNTNSVESCERFCLSQGYVYAGVEVSFNTSIGESG</sequence>
<keyword evidence="4" id="KW-1133">Transmembrane helix</keyword>
<dbReference type="STRING" id="1858805.M5G104"/>
<dbReference type="HOGENOM" id="CLU_063916_3_1_1"/>
<dbReference type="EMBL" id="JH795869">
    <property type="protein sequence ID" value="EJT99506.1"/>
    <property type="molecule type" value="Genomic_DNA"/>
</dbReference>
<accession>M5G104</accession>
<dbReference type="PANTHER" id="PTHR24269">
    <property type="entry name" value="KREMEN PROTEIN"/>
    <property type="match status" value="1"/>
</dbReference>
<feature type="signal peptide" evidence="7">
    <location>
        <begin position="1"/>
        <end position="15"/>
    </location>
</feature>
<dbReference type="InterPro" id="IPR051836">
    <property type="entry name" value="Kremen_rcpt"/>
</dbReference>
<evidence type="ECO:0000256" key="3">
    <source>
        <dbReference type="ARBA" id="ARBA00022729"/>
    </source>
</evidence>
<dbReference type="GeneID" id="63691599"/>
<evidence type="ECO:0000256" key="1">
    <source>
        <dbReference type="ARBA" id="ARBA00004167"/>
    </source>
</evidence>
<evidence type="ECO:0000256" key="5">
    <source>
        <dbReference type="ARBA" id="ARBA00023136"/>
    </source>
</evidence>
<gene>
    <name evidence="9" type="ORF">DACRYDRAFT_81905</name>
</gene>
<dbReference type="SMART" id="SM00321">
    <property type="entry name" value="WSC"/>
    <property type="match status" value="2"/>
</dbReference>
<dbReference type="InterPro" id="IPR002889">
    <property type="entry name" value="WSC_carb-bd"/>
</dbReference>
<dbReference type="PROSITE" id="PS51212">
    <property type="entry name" value="WSC"/>
    <property type="match status" value="2"/>
</dbReference>
<evidence type="ECO:0000256" key="6">
    <source>
        <dbReference type="ARBA" id="ARBA00023180"/>
    </source>
</evidence>
<feature type="chain" id="PRO_5012158295" evidence="7">
    <location>
        <begin position="16"/>
        <end position="301"/>
    </location>
</feature>
<proteinExistence type="predicted"/>
<evidence type="ECO:0000256" key="4">
    <source>
        <dbReference type="ARBA" id="ARBA00022989"/>
    </source>
</evidence>
<feature type="domain" description="WSC" evidence="8">
    <location>
        <begin position="139"/>
        <end position="232"/>
    </location>
</feature>
<feature type="domain" description="WSC" evidence="8">
    <location>
        <begin position="38"/>
        <end position="131"/>
    </location>
</feature>
<reference evidence="9 10" key="1">
    <citation type="journal article" date="2012" name="Science">
        <title>The Paleozoic origin of enzymatic lignin decomposition reconstructed from 31 fungal genomes.</title>
        <authorList>
            <person name="Floudas D."/>
            <person name="Binder M."/>
            <person name="Riley R."/>
            <person name="Barry K."/>
            <person name="Blanchette R.A."/>
            <person name="Henrissat B."/>
            <person name="Martinez A.T."/>
            <person name="Otillar R."/>
            <person name="Spatafora J.W."/>
            <person name="Yadav J.S."/>
            <person name="Aerts A."/>
            <person name="Benoit I."/>
            <person name="Boyd A."/>
            <person name="Carlson A."/>
            <person name="Copeland A."/>
            <person name="Coutinho P.M."/>
            <person name="de Vries R.P."/>
            <person name="Ferreira P."/>
            <person name="Findley K."/>
            <person name="Foster B."/>
            <person name="Gaskell J."/>
            <person name="Glotzer D."/>
            <person name="Gorecki P."/>
            <person name="Heitman J."/>
            <person name="Hesse C."/>
            <person name="Hori C."/>
            <person name="Igarashi K."/>
            <person name="Jurgens J.A."/>
            <person name="Kallen N."/>
            <person name="Kersten P."/>
            <person name="Kohler A."/>
            <person name="Kuees U."/>
            <person name="Kumar T.K.A."/>
            <person name="Kuo A."/>
            <person name="LaButti K."/>
            <person name="Larrondo L.F."/>
            <person name="Lindquist E."/>
            <person name="Ling A."/>
            <person name="Lombard V."/>
            <person name="Lucas S."/>
            <person name="Lundell T."/>
            <person name="Martin R."/>
            <person name="McLaughlin D.J."/>
            <person name="Morgenstern I."/>
            <person name="Morin E."/>
            <person name="Murat C."/>
            <person name="Nagy L.G."/>
            <person name="Nolan M."/>
            <person name="Ohm R.A."/>
            <person name="Patyshakuliyeva A."/>
            <person name="Rokas A."/>
            <person name="Ruiz-Duenas F.J."/>
            <person name="Sabat G."/>
            <person name="Salamov A."/>
            <person name="Samejima M."/>
            <person name="Schmutz J."/>
            <person name="Slot J.C."/>
            <person name="St John F."/>
            <person name="Stenlid J."/>
            <person name="Sun H."/>
            <person name="Sun S."/>
            <person name="Syed K."/>
            <person name="Tsang A."/>
            <person name="Wiebenga A."/>
            <person name="Young D."/>
            <person name="Pisabarro A."/>
            <person name="Eastwood D.C."/>
            <person name="Martin F."/>
            <person name="Cullen D."/>
            <person name="Grigoriev I.V."/>
            <person name="Hibbett D.S."/>
        </authorList>
    </citation>
    <scope>NUCLEOTIDE SEQUENCE [LARGE SCALE GENOMIC DNA]</scope>
    <source>
        <strain evidence="9 10">DJM-731 SS1</strain>
    </source>
</reference>
<dbReference type="RefSeq" id="XP_040626404.1">
    <property type="nucleotide sequence ID" value="XM_040776537.1"/>
</dbReference>
<evidence type="ECO:0000313" key="9">
    <source>
        <dbReference type="EMBL" id="EJT99506.1"/>
    </source>
</evidence>
<dbReference type="GO" id="GO:0005886">
    <property type="term" value="C:plasma membrane"/>
    <property type="evidence" value="ECO:0007669"/>
    <property type="project" value="TreeGrafter"/>
</dbReference>
<dbReference type="OrthoDB" id="5985073at2759"/>
<keyword evidence="10" id="KW-1185">Reference proteome</keyword>
<keyword evidence="5" id="KW-0472">Membrane</keyword>
<comment type="subcellular location">
    <subcellularLocation>
        <location evidence="1">Membrane</location>
        <topology evidence="1">Single-pass membrane protein</topology>
    </subcellularLocation>
</comment>
<dbReference type="OMA" id="ESCETFC"/>
<name>M5G104_DACPD</name>
<organism evidence="9 10">
    <name type="scientific">Dacryopinax primogenitus (strain DJM 731)</name>
    <name type="common">Brown rot fungus</name>
    <dbReference type="NCBI Taxonomy" id="1858805"/>
    <lineage>
        <taxon>Eukaryota</taxon>
        <taxon>Fungi</taxon>
        <taxon>Dikarya</taxon>
        <taxon>Basidiomycota</taxon>
        <taxon>Agaricomycotina</taxon>
        <taxon>Dacrymycetes</taxon>
        <taxon>Dacrymycetales</taxon>
        <taxon>Dacrymycetaceae</taxon>
        <taxon>Dacryopinax</taxon>
    </lineage>
</organism>
<dbReference type="PANTHER" id="PTHR24269:SF16">
    <property type="entry name" value="PROTEIN SLG1"/>
    <property type="match status" value="1"/>
</dbReference>
<evidence type="ECO:0000259" key="8">
    <source>
        <dbReference type="PROSITE" id="PS51212"/>
    </source>
</evidence>
<evidence type="ECO:0000256" key="2">
    <source>
        <dbReference type="ARBA" id="ARBA00022692"/>
    </source>
</evidence>
<dbReference type="Pfam" id="PF01822">
    <property type="entry name" value="WSC"/>
    <property type="match status" value="2"/>
</dbReference>
<keyword evidence="2" id="KW-0812">Transmembrane</keyword>
<protein>
    <submittedName>
        <fullName evidence="9">WSC-domain-containing protein</fullName>
    </submittedName>
</protein>
<evidence type="ECO:0000256" key="7">
    <source>
        <dbReference type="SAM" id="SignalP"/>
    </source>
</evidence>
<keyword evidence="3 7" id="KW-0732">Signal</keyword>